<dbReference type="AlphaFoldDB" id="A0A4S4D3H8"/>
<organism evidence="2 3">
    <name type="scientific">Camellia sinensis var. sinensis</name>
    <name type="common">China tea</name>
    <dbReference type="NCBI Taxonomy" id="542762"/>
    <lineage>
        <taxon>Eukaryota</taxon>
        <taxon>Viridiplantae</taxon>
        <taxon>Streptophyta</taxon>
        <taxon>Embryophyta</taxon>
        <taxon>Tracheophyta</taxon>
        <taxon>Spermatophyta</taxon>
        <taxon>Magnoliopsida</taxon>
        <taxon>eudicotyledons</taxon>
        <taxon>Gunneridae</taxon>
        <taxon>Pentapetalae</taxon>
        <taxon>asterids</taxon>
        <taxon>Ericales</taxon>
        <taxon>Theaceae</taxon>
        <taxon>Camellia</taxon>
    </lineage>
</organism>
<proteinExistence type="predicted"/>
<gene>
    <name evidence="2" type="ORF">TEA_021269</name>
</gene>
<sequence length="227" mass="25348">MFACFGFPQIDKNVLKFKTKPLEHMELMRKVYEGATATRKFAWTPGATFEPVATEDNLLLVDEDDCKDSSGLPPFQPSAQCGQTVHHSSAQDEDIPVSVHAVASAIHANDTPMSGRSKRKLCRTTHSQRKKGQSVGALLLVSSMENLASSVKLQQREVRMHHEYGDSASDCIRKCMVRLYSLEGLDRQDPLILYEMSFAPTVKTIDLTGLYRLTTQHWGNFAMVLAD</sequence>
<keyword evidence="3" id="KW-1185">Reference proteome</keyword>
<evidence type="ECO:0000256" key="1">
    <source>
        <dbReference type="SAM" id="MobiDB-lite"/>
    </source>
</evidence>
<reference evidence="2 3" key="1">
    <citation type="journal article" date="2018" name="Proc. Natl. Acad. Sci. U.S.A.">
        <title>Draft genome sequence of Camellia sinensis var. sinensis provides insights into the evolution of the tea genome and tea quality.</title>
        <authorList>
            <person name="Wei C."/>
            <person name="Yang H."/>
            <person name="Wang S."/>
            <person name="Zhao J."/>
            <person name="Liu C."/>
            <person name="Gao L."/>
            <person name="Xia E."/>
            <person name="Lu Y."/>
            <person name="Tai Y."/>
            <person name="She G."/>
            <person name="Sun J."/>
            <person name="Cao H."/>
            <person name="Tong W."/>
            <person name="Gao Q."/>
            <person name="Li Y."/>
            <person name="Deng W."/>
            <person name="Jiang X."/>
            <person name="Wang W."/>
            <person name="Chen Q."/>
            <person name="Zhang S."/>
            <person name="Li H."/>
            <person name="Wu J."/>
            <person name="Wang P."/>
            <person name="Li P."/>
            <person name="Shi C."/>
            <person name="Zheng F."/>
            <person name="Jian J."/>
            <person name="Huang B."/>
            <person name="Shan D."/>
            <person name="Shi M."/>
            <person name="Fang C."/>
            <person name="Yue Y."/>
            <person name="Li F."/>
            <person name="Li D."/>
            <person name="Wei S."/>
            <person name="Han B."/>
            <person name="Jiang C."/>
            <person name="Yin Y."/>
            <person name="Xia T."/>
            <person name="Zhang Z."/>
            <person name="Bennetzen J.L."/>
            <person name="Zhao S."/>
            <person name="Wan X."/>
        </authorList>
    </citation>
    <scope>NUCLEOTIDE SEQUENCE [LARGE SCALE GENOMIC DNA]</scope>
    <source>
        <strain evidence="3">cv. Shuchazao</strain>
        <tissue evidence="2">Leaf</tissue>
    </source>
</reference>
<name>A0A4S4D3H8_CAMSN</name>
<evidence type="ECO:0000313" key="3">
    <source>
        <dbReference type="Proteomes" id="UP000306102"/>
    </source>
</evidence>
<accession>A0A4S4D3H8</accession>
<feature type="compositionally biased region" description="Basic residues" evidence="1">
    <location>
        <begin position="116"/>
        <end position="129"/>
    </location>
</feature>
<comment type="caution">
    <text evidence="2">The sequence shown here is derived from an EMBL/GenBank/DDBJ whole genome shotgun (WGS) entry which is preliminary data.</text>
</comment>
<protein>
    <submittedName>
        <fullName evidence="2">Uncharacterized protein</fullName>
    </submittedName>
</protein>
<evidence type="ECO:0000313" key="2">
    <source>
        <dbReference type="EMBL" id="THF96859.1"/>
    </source>
</evidence>
<dbReference type="EMBL" id="SDRB02012724">
    <property type="protein sequence ID" value="THF96859.1"/>
    <property type="molecule type" value="Genomic_DNA"/>
</dbReference>
<dbReference type="Proteomes" id="UP000306102">
    <property type="component" value="Unassembled WGS sequence"/>
</dbReference>
<feature type="region of interest" description="Disordered" evidence="1">
    <location>
        <begin position="110"/>
        <end position="129"/>
    </location>
</feature>